<evidence type="ECO:0000313" key="3">
    <source>
        <dbReference type="EMBL" id="CAD8103782.1"/>
    </source>
</evidence>
<dbReference type="AlphaFoldDB" id="A0A8S1PKW5"/>
<evidence type="ECO:0008006" key="5">
    <source>
        <dbReference type="Google" id="ProtNLM"/>
    </source>
</evidence>
<dbReference type="SMART" id="SM00028">
    <property type="entry name" value="TPR"/>
    <property type="match status" value="3"/>
</dbReference>
<comment type="caution">
    <text evidence="3">The sequence shown here is derived from an EMBL/GenBank/DDBJ whole genome shotgun (WGS) entry which is preliminary data.</text>
</comment>
<dbReference type="InterPro" id="IPR019734">
    <property type="entry name" value="TPR_rpt"/>
</dbReference>
<dbReference type="EMBL" id="CAJJDN010000081">
    <property type="protein sequence ID" value="CAD8103782.1"/>
    <property type="molecule type" value="Genomic_DNA"/>
</dbReference>
<keyword evidence="2" id="KW-0802">TPR repeat</keyword>
<keyword evidence="4" id="KW-1185">Reference proteome</keyword>
<dbReference type="Pfam" id="PF13174">
    <property type="entry name" value="TPR_6"/>
    <property type="match status" value="1"/>
</dbReference>
<sequence length="493" mass="58195">MIDPLDTIYDNMEIGKYDEAIELAKQELLKDKDNEFLFRKIIGKSLIDRYLKNQNDKNYSQLKEAIEELEISWSLQKILNQESLLYLADCEFYLRQYDQSIKHYEELFQVLKFLKSENVFQSQCNIGIGNCLMKKGNYKEAIVQFEQGINSTDGKDINEQESTLRNLVYCNFKLNNSKAIDKYIKQLLILIPKEYVTYFLLYKIFQVQNKLEEAEAIMQKFPEGQLNNIKHSDAKDYNQIIIGQQEEVQKQNQSSQELNSRLLIDKEQQKQQQQIEAIQTQKYIQKENPQNQDANLQSNYAHQIQKETYFKNAFQIISSFKGITNSIEKAIILNAQGKCCEKQKKFDQAEIFYQKCIEENPNYVIGWINKANLGIITRRFQQANENYQMAKYLYSTKNGRENLTQKQHQSIELMLGRIELYLQNKFQNDNIQITKKRSQVGFDQNKSNLSQNFSNLLNSPTHIKSEFISERKTYQNKDFKIRPGFKLPPLKQK</sequence>
<reference evidence="3" key="1">
    <citation type="submission" date="2021-01" db="EMBL/GenBank/DDBJ databases">
        <authorList>
            <consortium name="Genoscope - CEA"/>
            <person name="William W."/>
        </authorList>
    </citation>
    <scope>NUCLEOTIDE SEQUENCE</scope>
</reference>
<evidence type="ECO:0000256" key="2">
    <source>
        <dbReference type="ARBA" id="ARBA00022803"/>
    </source>
</evidence>
<dbReference type="Pfam" id="PF07719">
    <property type="entry name" value="TPR_2"/>
    <property type="match status" value="1"/>
</dbReference>
<dbReference type="Proteomes" id="UP000692954">
    <property type="component" value="Unassembled WGS sequence"/>
</dbReference>
<protein>
    <recommendedName>
        <fullName evidence="5">Tetratricopeptide repeat protein</fullName>
    </recommendedName>
</protein>
<dbReference type="Pfam" id="PF13181">
    <property type="entry name" value="TPR_8"/>
    <property type="match status" value="1"/>
</dbReference>
<dbReference type="InterPro" id="IPR013105">
    <property type="entry name" value="TPR_2"/>
</dbReference>
<gene>
    <name evidence="3" type="ORF">PSON_ATCC_30995.1.T0810015</name>
</gene>
<keyword evidence="1" id="KW-0677">Repeat</keyword>
<organism evidence="3 4">
    <name type="scientific">Paramecium sonneborni</name>
    <dbReference type="NCBI Taxonomy" id="65129"/>
    <lineage>
        <taxon>Eukaryota</taxon>
        <taxon>Sar</taxon>
        <taxon>Alveolata</taxon>
        <taxon>Ciliophora</taxon>
        <taxon>Intramacronucleata</taxon>
        <taxon>Oligohymenophorea</taxon>
        <taxon>Peniculida</taxon>
        <taxon>Parameciidae</taxon>
        <taxon>Paramecium</taxon>
    </lineage>
</organism>
<accession>A0A8S1PKW5</accession>
<name>A0A8S1PKW5_9CILI</name>
<evidence type="ECO:0000256" key="1">
    <source>
        <dbReference type="ARBA" id="ARBA00022737"/>
    </source>
</evidence>
<evidence type="ECO:0000313" key="4">
    <source>
        <dbReference type="Proteomes" id="UP000692954"/>
    </source>
</evidence>
<proteinExistence type="predicted"/>
<dbReference type="OrthoDB" id="1658288at2759"/>